<dbReference type="PANTHER" id="PTHR12948">
    <property type="entry name" value="NEDD8 ULTIMATE BUSTER-1 BS4 PROTEIN"/>
    <property type="match status" value="1"/>
</dbReference>
<name>A0A835IE27_9MAGN</name>
<dbReference type="Proteomes" id="UP000631114">
    <property type="component" value="Unassembled WGS sequence"/>
</dbReference>
<dbReference type="InterPro" id="IPR039749">
    <property type="entry name" value="NUB1"/>
</dbReference>
<proteinExistence type="predicted"/>
<reference evidence="1 2" key="1">
    <citation type="submission" date="2020-10" db="EMBL/GenBank/DDBJ databases">
        <title>The Coptis chinensis genome and diversification of protoberbering-type alkaloids.</title>
        <authorList>
            <person name="Wang B."/>
            <person name="Shu S."/>
            <person name="Song C."/>
            <person name="Liu Y."/>
        </authorList>
    </citation>
    <scope>NUCLEOTIDE SEQUENCE [LARGE SCALE GENOMIC DNA]</scope>
    <source>
        <strain evidence="1">HL-2020</strain>
        <tissue evidence="1">Leaf</tissue>
    </source>
</reference>
<sequence>MSDEMLKGCRSKVLSVVTGGDLNCPVEVQVLINNAGLSLNNVVRNDKEDTLIWCPDIKGNFTTSSAFQEIRKRRNVCKCGIGSWVSSKFRGICNDRNEVMGKAAHQSSIVKQLWNAACIATMVILWKQQNKAVFEVSKASVQRSQMLISRQEPVCDYFVRHVGYREIIFCYVVRCNTEGPKPHCVSVLQKAFSRCDTELLYYSALPPKRLGLIAIVDTQFIYDRYVRLELLEGVVAYHNRRFDKCRKALTSAHSKYLQEARRALRMNNQNVDLAVKFLVMQKEKGEQTLKEDSLGKSKIMVHFKKPLDLEIRYKKDVAVEALQRSEIGPLRDVDVAVEALQRSEIGRLRDVDVL</sequence>
<gene>
    <name evidence="1" type="ORF">IFM89_015082</name>
</gene>
<evidence type="ECO:0000313" key="1">
    <source>
        <dbReference type="EMBL" id="KAF9614083.1"/>
    </source>
</evidence>
<dbReference type="GO" id="GO:2000058">
    <property type="term" value="P:regulation of ubiquitin-dependent protein catabolic process"/>
    <property type="evidence" value="ECO:0007669"/>
    <property type="project" value="TreeGrafter"/>
</dbReference>
<organism evidence="1 2">
    <name type="scientific">Coptis chinensis</name>
    <dbReference type="NCBI Taxonomy" id="261450"/>
    <lineage>
        <taxon>Eukaryota</taxon>
        <taxon>Viridiplantae</taxon>
        <taxon>Streptophyta</taxon>
        <taxon>Embryophyta</taxon>
        <taxon>Tracheophyta</taxon>
        <taxon>Spermatophyta</taxon>
        <taxon>Magnoliopsida</taxon>
        <taxon>Ranunculales</taxon>
        <taxon>Ranunculaceae</taxon>
        <taxon>Coptidoideae</taxon>
        <taxon>Coptis</taxon>
    </lineage>
</organism>
<accession>A0A835IE27</accession>
<comment type="caution">
    <text evidence="1">The sequence shown here is derived from an EMBL/GenBank/DDBJ whole genome shotgun (WGS) entry which is preliminary data.</text>
</comment>
<dbReference type="AlphaFoldDB" id="A0A835IE27"/>
<dbReference type="PANTHER" id="PTHR12948:SF3">
    <property type="entry name" value="NEDD8 ULTIMATE BUSTER 1"/>
    <property type="match status" value="1"/>
</dbReference>
<keyword evidence="2" id="KW-1185">Reference proteome</keyword>
<evidence type="ECO:0000313" key="2">
    <source>
        <dbReference type="Proteomes" id="UP000631114"/>
    </source>
</evidence>
<dbReference type="EMBL" id="JADFTS010000003">
    <property type="protein sequence ID" value="KAF9614083.1"/>
    <property type="molecule type" value="Genomic_DNA"/>
</dbReference>
<protein>
    <submittedName>
        <fullName evidence="1">Uncharacterized protein</fullName>
    </submittedName>
</protein>